<proteinExistence type="predicted"/>
<evidence type="ECO:0000313" key="5">
    <source>
        <dbReference type="Proteomes" id="UP001570846"/>
    </source>
</evidence>
<keyword evidence="2" id="KW-0808">Transferase</keyword>
<dbReference type="Gene3D" id="3.40.630.30">
    <property type="match status" value="1"/>
</dbReference>
<keyword evidence="5" id="KW-1185">Reference proteome</keyword>
<reference evidence="2 4" key="2">
    <citation type="submission" date="2019-09" db="EMBL/GenBank/DDBJ databases">
        <title>A bacterium isolated from glacier soil.</title>
        <authorList>
            <person name="Liu Q."/>
        </authorList>
    </citation>
    <scope>NUCLEOTIDE SEQUENCE [LARGE SCALE GENOMIC DNA]</scope>
    <source>
        <strain evidence="2 4">MDT1-10-3</strain>
    </source>
</reference>
<dbReference type="Proteomes" id="UP000323866">
    <property type="component" value="Unassembled WGS sequence"/>
</dbReference>
<dbReference type="SUPFAM" id="SSF55729">
    <property type="entry name" value="Acyl-CoA N-acyltransferases (Nat)"/>
    <property type="match status" value="1"/>
</dbReference>
<dbReference type="InterPro" id="IPR000182">
    <property type="entry name" value="GNAT_dom"/>
</dbReference>
<evidence type="ECO:0000313" key="4">
    <source>
        <dbReference type="Proteomes" id="UP000323866"/>
    </source>
</evidence>
<organism evidence="2 4">
    <name type="scientific">Rufibacter glacialis</name>
    <dbReference type="NCBI Taxonomy" id="1259555"/>
    <lineage>
        <taxon>Bacteria</taxon>
        <taxon>Pseudomonadati</taxon>
        <taxon>Bacteroidota</taxon>
        <taxon>Cytophagia</taxon>
        <taxon>Cytophagales</taxon>
        <taxon>Hymenobacteraceae</taxon>
        <taxon>Rufibacter</taxon>
    </lineage>
</organism>
<dbReference type="EMBL" id="JBGOGF010000005">
    <property type="protein sequence ID" value="MFA1771901.1"/>
    <property type="molecule type" value="Genomic_DNA"/>
</dbReference>
<feature type="domain" description="N-acetyltransferase" evidence="1">
    <location>
        <begin position="6"/>
        <end position="173"/>
    </location>
</feature>
<evidence type="ECO:0000259" key="1">
    <source>
        <dbReference type="PROSITE" id="PS51186"/>
    </source>
</evidence>
<dbReference type="RefSeq" id="WP_149099661.1">
    <property type="nucleotide sequence ID" value="NZ_BMMG01000006.1"/>
</dbReference>
<dbReference type="InterPro" id="IPR016181">
    <property type="entry name" value="Acyl_CoA_acyltransferase"/>
</dbReference>
<reference evidence="2 4" key="1">
    <citation type="submission" date="2019-07" db="EMBL/GenBank/DDBJ databases">
        <authorList>
            <person name="Qu J.-H."/>
        </authorList>
    </citation>
    <scope>NUCLEOTIDE SEQUENCE [LARGE SCALE GENOMIC DNA]</scope>
    <source>
        <strain evidence="2 4">MDT1-10-3</strain>
    </source>
</reference>
<dbReference type="PANTHER" id="PTHR43792">
    <property type="entry name" value="GNAT FAMILY, PUTATIVE (AFU_ORTHOLOGUE AFUA_3G00765)-RELATED-RELATED"/>
    <property type="match status" value="1"/>
</dbReference>
<accession>A0A5M8Q6V5</accession>
<dbReference type="PROSITE" id="PS51186">
    <property type="entry name" value="GNAT"/>
    <property type="match status" value="1"/>
</dbReference>
<dbReference type="EC" id="2.3.-.-" evidence="3"/>
<gene>
    <name evidence="3" type="ORF">ACD591_11420</name>
    <name evidence="2" type="ORF">FOE74_16075</name>
</gene>
<keyword evidence="3" id="KW-0012">Acyltransferase</keyword>
<evidence type="ECO:0000313" key="2">
    <source>
        <dbReference type="EMBL" id="KAA6431639.1"/>
    </source>
</evidence>
<dbReference type="AlphaFoldDB" id="A0A5M8Q6V5"/>
<dbReference type="Pfam" id="PF13302">
    <property type="entry name" value="Acetyltransf_3"/>
    <property type="match status" value="1"/>
</dbReference>
<evidence type="ECO:0000313" key="3">
    <source>
        <dbReference type="EMBL" id="MFA1771901.1"/>
    </source>
</evidence>
<comment type="caution">
    <text evidence="2">The sequence shown here is derived from an EMBL/GenBank/DDBJ whole genome shotgun (WGS) entry which is preliminary data.</text>
</comment>
<dbReference type="GO" id="GO:0016747">
    <property type="term" value="F:acyltransferase activity, transferring groups other than amino-acyl groups"/>
    <property type="evidence" value="ECO:0007669"/>
    <property type="project" value="InterPro"/>
</dbReference>
<dbReference type="EMBL" id="VKKZ01000023">
    <property type="protein sequence ID" value="KAA6431639.1"/>
    <property type="molecule type" value="Genomic_DNA"/>
</dbReference>
<name>A0A5M8Q6V5_9BACT</name>
<sequence length="179" mass="21101">METERLIFRERTKQVQKELLNLPIKEQVKFLGLESVEQLHAELIRSNKRLNNLEMKWLKWELIEKDSQKIIGSCGFHNWYEEHERAEVGYFLNVNFQGRGFMSEALKCVINYGFKIMKLNRIEAFISPSNLPSIKIIENLGFTREGILKEHYKMKNEILDSVVYSLLKSKWKPLPNGLG</sequence>
<dbReference type="Proteomes" id="UP001570846">
    <property type="component" value="Unassembled WGS sequence"/>
</dbReference>
<dbReference type="InterPro" id="IPR051531">
    <property type="entry name" value="N-acetyltransferase"/>
</dbReference>
<protein>
    <submittedName>
        <fullName evidence="2">GNAT family N-acetyltransferase</fullName>
        <ecNumber evidence="3">2.3.-.-</ecNumber>
    </submittedName>
</protein>
<dbReference type="OrthoDB" id="9811523at2"/>
<reference evidence="3 5" key="3">
    <citation type="submission" date="2024-08" db="EMBL/GenBank/DDBJ databases">
        <authorList>
            <person name="Wei W."/>
        </authorList>
    </citation>
    <scope>NUCLEOTIDE SEQUENCE [LARGE SCALE GENOMIC DNA]</scope>
    <source>
        <strain evidence="3 5">XU2</strain>
    </source>
</reference>